<name>A0A6L9S6Q7_9ACTN</name>
<dbReference type="Gene3D" id="3.40.50.720">
    <property type="entry name" value="NAD(P)-binding Rossmann-like Domain"/>
    <property type="match status" value="1"/>
</dbReference>
<dbReference type="InterPro" id="IPR050177">
    <property type="entry name" value="Lipid_A_modif_metabolic_enz"/>
</dbReference>
<feature type="domain" description="NAD-dependent epimerase/dehydratase" evidence="1">
    <location>
        <begin position="1"/>
        <end position="175"/>
    </location>
</feature>
<keyword evidence="3" id="KW-1185">Reference proteome</keyword>
<evidence type="ECO:0000313" key="3">
    <source>
        <dbReference type="Proteomes" id="UP000475214"/>
    </source>
</evidence>
<comment type="caution">
    <text evidence="2">The sequence shown here is derived from an EMBL/GenBank/DDBJ whole genome shotgun (WGS) entry which is preliminary data.</text>
</comment>
<sequence length="350" mass="37761">MVVGVARYLGARLARLLAEDPKVDHVIGVDVVPPSADLGPVDFVEADITTSAINSAIARSRPDVVVHMNILATRADAGGRVPQKEINVIGTMQLLAACQRSETVRKLVVKSSTAVYGASPSAPALAAEDMVQNAAVRRGYEKDASEVEAYVRGFTRRRPDVDVTILRFVNVLGPAIRTVLSEYFVLPVVPVVFGHDPRFQLIHEEDCLDSLRLATIESRPGIFNVAGDGFLVLSQALARAGRVPLPLPTLGSPVVRGMLRQAGIADMDSVQTRFLTYGRGVDTTRMREHLGFVPRFSTVDAFDAFVEARARGGFLDRERVAAADQLLRSVLGLNGLPDRASGDERGGVTR</sequence>
<evidence type="ECO:0000313" key="2">
    <source>
        <dbReference type="EMBL" id="NEE00344.1"/>
    </source>
</evidence>
<dbReference type="AlphaFoldDB" id="A0A6L9S6Q7"/>
<protein>
    <submittedName>
        <fullName evidence="2">NAD-dependent epimerase/dehydratase family protein</fullName>
    </submittedName>
</protein>
<evidence type="ECO:0000259" key="1">
    <source>
        <dbReference type="Pfam" id="PF01370"/>
    </source>
</evidence>
<organism evidence="2 3">
    <name type="scientific">Phytoactinopolyspora halotolerans</name>
    <dbReference type="NCBI Taxonomy" id="1981512"/>
    <lineage>
        <taxon>Bacteria</taxon>
        <taxon>Bacillati</taxon>
        <taxon>Actinomycetota</taxon>
        <taxon>Actinomycetes</taxon>
        <taxon>Jiangellales</taxon>
        <taxon>Jiangellaceae</taxon>
        <taxon>Phytoactinopolyspora</taxon>
    </lineage>
</organism>
<dbReference type="EMBL" id="JAAGOA010000005">
    <property type="protein sequence ID" value="NEE00344.1"/>
    <property type="molecule type" value="Genomic_DNA"/>
</dbReference>
<accession>A0A6L9S6Q7</accession>
<dbReference type="Proteomes" id="UP000475214">
    <property type="component" value="Unassembled WGS sequence"/>
</dbReference>
<dbReference type="InterPro" id="IPR036291">
    <property type="entry name" value="NAD(P)-bd_dom_sf"/>
</dbReference>
<reference evidence="2 3" key="1">
    <citation type="submission" date="2020-02" db="EMBL/GenBank/DDBJ databases">
        <authorList>
            <person name="Li X.-J."/>
            <person name="Han X.-M."/>
        </authorList>
    </citation>
    <scope>NUCLEOTIDE SEQUENCE [LARGE SCALE GENOMIC DNA]</scope>
    <source>
        <strain evidence="2 3">CCTCC AB 2017055</strain>
    </source>
</reference>
<dbReference type="InterPro" id="IPR001509">
    <property type="entry name" value="Epimerase_deHydtase"/>
</dbReference>
<proteinExistence type="predicted"/>
<dbReference type="PANTHER" id="PTHR43245">
    <property type="entry name" value="BIFUNCTIONAL POLYMYXIN RESISTANCE PROTEIN ARNA"/>
    <property type="match status" value="1"/>
</dbReference>
<dbReference type="PANTHER" id="PTHR43245:SF52">
    <property type="entry name" value="NAD-DEPENDENT EPIMERASE_DEHYDRATASE"/>
    <property type="match status" value="1"/>
</dbReference>
<gene>
    <name evidence="2" type="ORF">G1H10_09200</name>
</gene>
<dbReference type="SUPFAM" id="SSF51735">
    <property type="entry name" value="NAD(P)-binding Rossmann-fold domains"/>
    <property type="match status" value="1"/>
</dbReference>
<dbReference type="Pfam" id="PF01370">
    <property type="entry name" value="Epimerase"/>
    <property type="match status" value="1"/>
</dbReference>